<name>A0A7S4GNV4_9EUGL</name>
<dbReference type="EMBL" id="HBJA01151956">
    <property type="protein sequence ID" value="CAE0842531.1"/>
    <property type="molecule type" value="Transcribed_RNA"/>
</dbReference>
<reference evidence="1" key="1">
    <citation type="submission" date="2021-01" db="EMBL/GenBank/DDBJ databases">
        <authorList>
            <person name="Corre E."/>
            <person name="Pelletier E."/>
            <person name="Niang G."/>
            <person name="Scheremetjew M."/>
            <person name="Finn R."/>
            <person name="Kale V."/>
            <person name="Holt S."/>
            <person name="Cochrane G."/>
            <person name="Meng A."/>
            <person name="Brown T."/>
            <person name="Cohen L."/>
        </authorList>
    </citation>
    <scope>NUCLEOTIDE SEQUENCE</scope>
    <source>
        <strain evidence="1">CCMP1594</strain>
    </source>
</reference>
<dbReference type="AlphaFoldDB" id="A0A7S4GNV4"/>
<accession>A0A7S4GNV4</accession>
<proteinExistence type="predicted"/>
<evidence type="ECO:0000313" key="1">
    <source>
        <dbReference type="EMBL" id="CAE0842531.1"/>
    </source>
</evidence>
<organism evidence="1">
    <name type="scientific">Eutreptiella gymnastica</name>
    <dbReference type="NCBI Taxonomy" id="73025"/>
    <lineage>
        <taxon>Eukaryota</taxon>
        <taxon>Discoba</taxon>
        <taxon>Euglenozoa</taxon>
        <taxon>Euglenida</taxon>
        <taxon>Spirocuta</taxon>
        <taxon>Euglenophyceae</taxon>
        <taxon>Eutreptiales</taxon>
        <taxon>Eutreptiaceae</taxon>
        <taxon>Eutreptiella</taxon>
    </lineage>
</organism>
<protein>
    <submittedName>
        <fullName evidence="1">Uncharacterized protein</fullName>
    </submittedName>
</protein>
<gene>
    <name evidence="1" type="ORF">EGYM00163_LOCUS51980</name>
</gene>
<sequence length="108" mass="11616">MSLSICSFSPSLPASSPKLTRFASSSAWYNGIAQHAQHRFRQEQPSGLWETKLCVSVGDIGIVSAFSSIFGTCPCFGNVCESAIQKIEVAFARIFLEGLAPCSLPDVK</sequence>